<feature type="region of interest" description="Disordered" evidence="1">
    <location>
        <begin position="1"/>
        <end position="92"/>
    </location>
</feature>
<name>A0A2P1P725_9RICK</name>
<dbReference type="KEGG" id="ptc:phytr_1110"/>
<gene>
    <name evidence="2" type="ORF">phytr_1110</name>
</gene>
<dbReference type="AlphaFoldDB" id="A0A2P1P725"/>
<evidence type="ECO:0000313" key="3">
    <source>
        <dbReference type="Proteomes" id="UP000241762"/>
    </source>
</evidence>
<organism evidence="2 3">
    <name type="scientific">Candidatus Phycorickettsia trachydisci</name>
    <dbReference type="NCBI Taxonomy" id="2115978"/>
    <lineage>
        <taxon>Bacteria</taxon>
        <taxon>Pseudomonadati</taxon>
        <taxon>Pseudomonadota</taxon>
        <taxon>Alphaproteobacteria</taxon>
        <taxon>Rickettsiales</taxon>
        <taxon>Rickettsiaceae</taxon>
        <taxon>Candidatus Phycorickettsia</taxon>
    </lineage>
</organism>
<keyword evidence="3" id="KW-1185">Reference proteome</keyword>
<accession>A0A2P1P725</accession>
<reference evidence="2 3" key="1">
    <citation type="submission" date="2018-03" db="EMBL/GenBank/DDBJ databases">
        <title>A gene transfer event suggests a long-term partnership between eustigmatophyte algae and a novel lineage of endosymbiotic bacteria.</title>
        <authorList>
            <person name="Yurchenko T."/>
            <person name="Sevcikova T."/>
            <person name="Pribyl P."/>
            <person name="El Karkouri K."/>
            <person name="Klimes V."/>
            <person name="Amaral R."/>
            <person name="Zbrankova V."/>
            <person name="Kim E."/>
            <person name="Raoult D."/>
            <person name="Santos L.M.A."/>
            <person name="Elias M."/>
        </authorList>
    </citation>
    <scope>NUCLEOTIDE SEQUENCE [LARGE SCALE GENOMIC DNA]</scope>
    <source>
        <strain evidence="2">CCALA 838</strain>
    </source>
</reference>
<evidence type="ECO:0000256" key="1">
    <source>
        <dbReference type="SAM" id="MobiDB-lite"/>
    </source>
</evidence>
<evidence type="ECO:0000313" key="2">
    <source>
        <dbReference type="EMBL" id="AVP87072.1"/>
    </source>
</evidence>
<sequence length="151" mass="17201">MKDTQEKYSSAMHEAQTINQQQQNIGLVDINKTFLNPYVDEPNSPRSNQSKQICLDSPIPTKRELVCPPRPEKHPREESERPRPEKGKVLDFGPSDEWYEFVLEDNNHSNDSGDEQDTMSVSSDVSDITLDSGLCDTEINGINKDWESFAE</sequence>
<proteinExistence type="predicted"/>
<dbReference type="Proteomes" id="UP000241762">
    <property type="component" value="Chromosome"/>
</dbReference>
<feature type="compositionally biased region" description="Polar residues" evidence="1">
    <location>
        <begin position="16"/>
        <end position="25"/>
    </location>
</feature>
<dbReference type="RefSeq" id="WP_106873948.1">
    <property type="nucleotide sequence ID" value="NZ_CP027845.1"/>
</dbReference>
<feature type="compositionally biased region" description="Basic and acidic residues" evidence="1">
    <location>
        <begin position="61"/>
        <end position="89"/>
    </location>
</feature>
<dbReference type="EMBL" id="CP027845">
    <property type="protein sequence ID" value="AVP87072.1"/>
    <property type="molecule type" value="Genomic_DNA"/>
</dbReference>
<protein>
    <submittedName>
        <fullName evidence="2">Uncharacterized protein</fullName>
    </submittedName>
</protein>